<feature type="region of interest" description="Disordered" evidence="10">
    <location>
        <begin position="1804"/>
        <end position="1825"/>
    </location>
</feature>
<feature type="transmembrane region" description="Helical" evidence="11">
    <location>
        <begin position="175"/>
        <end position="200"/>
    </location>
</feature>
<dbReference type="FunFam" id="1.20.1560.10:FF:000013">
    <property type="entry name" value="ABC transporter C family member 2"/>
    <property type="match status" value="1"/>
</dbReference>
<dbReference type="SUPFAM" id="SSF52540">
    <property type="entry name" value="P-loop containing nucleoside triphosphate hydrolases"/>
    <property type="match status" value="2"/>
</dbReference>
<dbReference type="InterPro" id="IPR027417">
    <property type="entry name" value="P-loop_NTPase"/>
</dbReference>
<evidence type="ECO:0000256" key="5">
    <source>
        <dbReference type="ARBA" id="ARBA00022737"/>
    </source>
</evidence>
<dbReference type="Pfam" id="PF00005">
    <property type="entry name" value="ABC_tran"/>
    <property type="match status" value="3"/>
</dbReference>
<feature type="compositionally biased region" description="Low complexity" evidence="10">
    <location>
        <begin position="1490"/>
        <end position="1504"/>
    </location>
</feature>
<feature type="transmembrane region" description="Helical" evidence="11">
    <location>
        <begin position="257"/>
        <end position="278"/>
    </location>
</feature>
<keyword evidence="9 11" id="KW-0472">Membrane</keyword>
<feature type="transmembrane region" description="Helical" evidence="11">
    <location>
        <begin position="1389"/>
        <end position="1406"/>
    </location>
</feature>
<feature type="domain" description="ABC transmembrane type-1" evidence="13">
    <location>
        <begin position="1163"/>
        <end position="1440"/>
    </location>
</feature>
<feature type="transmembrane region" description="Helical" evidence="11">
    <location>
        <begin position="1156"/>
        <end position="1179"/>
    </location>
</feature>
<keyword evidence="8 11" id="KW-1133">Transmembrane helix</keyword>
<comment type="similarity">
    <text evidence="2">Belongs to the ABC transporter superfamily. ABCC family. Conjugate transporter (TC 3.A.1.208) subfamily.</text>
</comment>
<evidence type="ECO:0000313" key="15">
    <source>
        <dbReference type="Proteomes" id="UP000650467"/>
    </source>
</evidence>
<dbReference type="OrthoDB" id="6500128at2759"/>
<evidence type="ECO:0000256" key="10">
    <source>
        <dbReference type="SAM" id="MobiDB-lite"/>
    </source>
</evidence>
<name>A0A835SN92_CHLIN</name>
<feature type="compositionally biased region" description="Low complexity" evidence="10">
    <location>
        <begin position="1767"/>
        <end position="1788"/>
    </location>
</feature>
<dbReference type="InterPro" id="IPR044726">
    <property type="entry name" value="ABCC_6TM_D2"/>
</dbReference>
<gene>
    <name evidence="14" type="ORF">HXX76_015056</name>
</gene>
<feature type="compositionally biased region" description="Polar residues" evidence="10">
    <location>
        <begin position="359"/>
        <end position="368"/>
    </location>
</feature>
<feature type="compositionally biased region" description="Gly residues" evidence="10">
    <location>
        <begin position="527"/>
        <end position="537"/>
    </location>
</feature>
<evidence type="ECO:0000256" key="6">
    <source>
        <dbReference type="ARBA" id="ARBA00022741"/>
    </source>
</evidence>
<organism evidence="14 15">
    <name type="scientific">Chlamydomonas incerta</name>
    <dbReference type="NCBI Taxonomy" id="51695"/>
    <lineage>
        <taxon>Eukaryota</taxon>
        <taxon>Viridiplantae</taxon>
        <taxon>Chlorophyta</taxon>
        <taxon>core chlorophytes</taxon>
        <taxon>Chlorophyceae</taxon>
        <taxon>CS clade</taxon>
        <taxon>Chlamydomonadales</taxon>
        <taxon>Chlamydomonadaceae</taxon>
        <taxon>Chlamydomonas</taxon>
    </lineage>
</organism>
<dbReference type="CDD" id="cd18580">
    <property type="entry name" value="ABC_6TM_ABCC_D2"/>
    <property type="match status" value="1"/>
</dbReference>
<evidence type="ECO:0000259" key="13">
    <source>
        <dbReference type="PROSITE" id="PS50929"/>
    </source>
</evidence>
<feature type="domain" description="ABC transporter" evidence="12">
    <location>
        <begin position="620"/>
        <end position="890"/>
    </location>
</feature>
<dbReference type="SMART" id="SM00382">
    <property type="entry name" value="AAA"/>
    <property type="match status" value="2"/>
</dbReference>
<feature type="domain" description="ABC transporter" evidence="12">
    <location>
        <begin position="1633"/>
        <end position="1953"/>
    </location>
</feature>
<dbReference type="InterPro" id="IPR017871">
    <property type="entry name" value="ABC_transporter-like_CS"/>
</dbReference>
<dbReference type="GO" id="GO:0140359">
    <property type="term" value="F:ABC-type transporter activity"/>
    <property type="evidence" value="ECO:0007669"/>
    <property type="project" value="InterPro"/>
</dbReference>
<feature type="compositionally biased region" description="Polar residues" evidence="10">
    <location>
        <begin position="546"/>
        <end position="555"/>
    </location>
</feature>
<keyword evidence="3" id="KW-0813">Transport</keyword>
<dbReference type="GO" id="GO:0005524">
    <property type="term" value="F:ATP binding"/>
    <property type="evidence" value="ECO:0007669"/>
    <property type="project" value="UniProtKB-KW"/>
</dbReference>
<evidence type="ECO:0000313" key="14">
    <source>
        <dbReference type="EMBL" id="KAG2423780.1"/>
    </source>
</evidence>
<feature type="transmembrane region" description="Helical" evidence="11">
    <location>
        <begin position="150"/>
        <end position="169"/>
    </location>
</feature>
<evidence type="ECO:0000256" key="9">
    <source>
        <dbReference type="ARBA" id="ARBA00023136"/>
    </source>
</evidence>
<dbReference type="PANTHER" id="PTHR24223:SF453">
    <property type="entry name" value="ABC TRANSPORTER"/>
    <property type="match status" value="1"/>
</dbReference>
<protein>
    <submittedName>
        <fullName evidence="14">Uncharacterized protein</fullName>
    </submittedName>
</protein>
<dbReference type="PROSITE" id="PS50893">
    <property type="entry name" value="ABC_TRANSPORTER_2"/>
    <property type="match status" value="2"/>
</dbReference>
<dbReference type="Proteomes" id="UP000650467">
    <property type="component" value="Unassembled WGS sequence"/>
</dbReference>
<evidence type="ECO:0000256" key="4">
    <source>
        <dbReference type="ARBA" id="ARBA00022692"/>
    </source>
</evidence>
<dbReference type="InterPro" id="IPR003593">
    <property type="entry name" value="AAA+_ATPase"/>
</dbReference>
<dbReference type="Gene3D" id="1.20.1560.10">
    <property type="entry name" value="ABC transporter type 1, transmembrane domain"/>
    <property type="match status" value="2"/>
</dbReference>
<feature type="transmembrane region" description="Helical" evidence="11">
    <location>
        <begin position="1199"/>
        <end position="1222"/>
    </location>
</feature>
<dbReference type="PANTHER" id="PTHR24223">
    <property type="entry name" value="ATP-BINDING CASSETTE SUB-FAMILY C"/>
    <property type="match status" value="1"/>
</dbReference>
<proteinExistence type="inferred from homology"/>
<dbReference type="PROSITE" id="PS00211">
    <property type="entry name" value="ABC_TRANSPORTER_1"/>
    <property type="match status" value="1"/>
</dbReference>
<evidence type="ECO:0000256" key="7">
    <source>
        <dbReference type="ARBA" id="ARBA00022840"/>
    </source>
</evidence>
<evidence type="ECO:0000256" key="2">
    <source>
        <dbReference type="ARBA" id="ARBA00009726"/>
    </source>
</evidence>
<dbReference type="InterPro" id="IPR036640">
    <property type="entry name" value="ABC1_TM_sf"/>
</dbReference>
<evidence type="ECO:0000259" key="12">
    <source>
        <dbReference type="PROSITE" id="PS50893"/>
    </source>
</evidence>
<sequence length="1970" mass="199940">MRMRPTQGTGGAARARQSPWRSNTFVALLRGHWRALALQLMFCLLELSQTVVTPFLVREFLSWLQAAAGGGADVWKGILLGMALGGSGLLSSMFYQQQSWSTLHSDTTPGWAANKVLRVTSSQLAAFGGADVNTLITGDVQRLEPAFRRWPYLLGAPLQLVVVFVLVGLELDWLSALAGVSATMALIPLQSMLCGVIAALRSSTARCTDVRLRVTAEAVEGALSIKMLGLEDVFLARLRRLRAAEAGWLRRTACFQALYGVLYFCMPSVVSLATFLVYRARNGTLDVSSVFYSIALLQLPSVYIVDMFLGASQSATDLGVSLNRIEQFLDIPEESPLAPTGGGAAEPAPAAATAGRAPDSQQQQQTQHRMLGAIPEAKSAHYWWSEYKVDDGEPADELEEQQQETGYVALHGDFRWPAAAAADARAGGAADASELAAAAAAAAGGGFSGYGSSTFNGGSFVGRHASVGSTRAAEAATAAAVAAAVAVATRRNSVTDVGHVARLRVASNPSSRGRPLQQLQLTARDSGGAGGAGGGARGSIELPQHGASSVSTMAQQAKPADGSRLGPQQHRSLLAGSSMTSQQDAGAPAGAVAAAATAFTRAAGMSAASVAVAGPGSLVHRGASTTSAAGGGGGGSVGGGGYSGYGGGGGLRRMDFTVAAGELLGVAGPTGSGKSSLLAALLGEMEPAAAAEVAVADAASTAAAAGAAAGARRPAAGAAAVVVRGRVAYCAQVPWIKAGTLRDNITFGLPYEPGWYGRVVAACCLTSDLAALPAGDGTEIGDRGTNLSGGQRARVALARACYCRPAVALLDDPLSAVDAAVAAALWERVLGPGGLLARDCGATRILVTHHPQFLARCDRVLVLRHGAQVADGAWRQLLQQQSALPELRGMLSVTSAAAADSEGGGGGGGGLSTAVSREGQLAAAGAAASLLLPSQASQASHAGAGRRSRGASLDLPRAVVQNRRASMDVIDMRGAGGVAAGGDGAAATAVTGGSSSGGGGGLRFLQEAALYSPAGGGRQILAAVDFLHSLQLQLQLPGQEADGKGPGENIVGEGDAVVDEEEQRQKKRVDTEALAAAGAGGGEGMLPPTPGVWLLGAPAAAAAMGDGGCEGGNGCGNVPAADGADGDGNGGGSLVEEEEMETGSVGWSAYSNYARYIGYAVVAVVLMSVVASQVCIQAADWWLALWASAEPDLQGKPRWTYVYVALVCAAVVVCVTQAATFYSAAISAASAIHNDMAARVLHAPLSFFHTNPAGRILNRFGKDQAGLDEVIPAGLAIMLSGSGLVGGALILVAIALPVMLPLFIPLLVAFVLVTRVYLRASRQVKRLEARTFSHVCTAFGSTMRGLTTIRAYGAGPQFLAELHARLAVHYSWAFTQIAMLRWIAARLDAIATANLLLTALLAVALRSSLKLEVLALAITNSLSLTFMLQWLVHETADLETGMVTVERTLQYTCLPSEEDELAAAVAAAALPPAAAADGITKSLAITGNISTNPSPSSSSGQSSSAPMGVLWDTPPPGADGNCGGPAPPPPVVRIVCDTADGGLGGANSPVSAMSVIKGHSRSLKDRIMLLRRGGAASKGKSGGGMEPPDAVEVLQLAAKGGKHSRRKAADGAAAAVVVAAVDPGPAWPRSGELRFEDISVVYRPGLPPVLSGLSATLPAGSSCGVVGRTGSGKSSLLLALFRLIPVTAGAIRLDGVDTAAVPLRRLRQHMAIIPQDPILFAGSLRSNLDPAGRHADAAVWEVLRRLGLKQALRGMASATGALASRTQQATDASQPQQPSAAAAAAAAPGADGAAPATAAHVASLGEAQRDGGSSRHRRGGGGAGGGGGGLDMVVADGGANFSAGQRQLLCLARALLSDAKVLALDEATANLDMATDRTIQEALRGYVRGDDFSREKAAACSGGGRVLVVIAHRLKAVMGCDQLLVLAAGRLQESGAPRELAARPGGVFAGMMEAAAESSAAAAAEEGPAI</sequence>
<dbReference type="SUPFAM" id="SSF90123">
    <property type="entry name" value="ABC transporter transmembrane region"/>
    <property type="match status" value="2"/>
</dbReference>
<accession>A0A835SN92</accession>
<keyword evidence="4 11" id="KW-0812">Transmembrane</keyword>
<feature type="region of interest" description="Disordered" evidence="10">
    <location>
        <begin position="1490"/>
        <end position="1526"/>
    </location>
</feature>
<feature type="compositionally biased region" description="Low complexity" evidence="10">
    <location>
        <begin position="345"/>
        <end position="358"/>
    </location>
</feature>
<comment type="caution">
    <text evidence="14">The sequence shown here is derived from an EMBL/GenBank/DDBJ whole genome shotgun (WGS) entry which is preliminary data.</text>
</comment>
<dbReference type="CDD" id="cd03244">
    <property type="entry name" value="ABCC_MRP_domain2"/>
    <property type="match status" value="1"/>
</dbReference>
<dbReference type="PROSITE" id="PS50929">
    <property type="entry name" value="ABC_TM1F"/>
    <property type="match status" value="2"/>
</dbReference>
<keyword evidence="5" id="KW-0677">Repeat</keyword>
<feature type="region of interest" description="Disordered" evidence="10">
    <location>
        <begin position="524"/>
        <end position="569"/>
    </location>
</feature>
<dbReference type="InterPro" id="IPR050173">
    <property type="entry name" value="ABC_transporter_C-like"/>
</dbReference>
<evidence type="ECO:0000256" key="8">
    <source>
        <dbReference type="ARBA" id="ARBA00022989"/>
    </source>
</evidence>
<evidence type="ECO:0000256" key="11">
    <source>
        <dbReference type="SAM" id="Phobius"/>
    </source>
</evidence>
<comment type="subcellular location">
    <subcellularLocation>
        <location evidence="1">Membrane</location>
        <topology evidence="1">Multi-pass membrane protein</topology>
    </subcellularLocation>
</comment>
<feature type="region of interest" description="Disordered" evidence="10">
    <location>
        <begin position="336"/>
        <end position="369"/>
    </location>
</feature>
<evidence type="ECO:0000256" key="3">
    <source>
        <dbReference type="ARBA" id="ARBA00022448"/>
    </source>
</evidence>
<reference evidence="14" key="1">
    <citation type="journal article" date="2020" name="bioRxiv">
        <title>Comparative genomics of Chlamydomonas.</title>
        <authorList>
            <person name="Craig R.J."/>
            <person name="Hasan A.R."/>
            <person name="Ness R.W."/>
            <person name="Keightley P.D."/>
        </authorList>
    </citation>
    <scope>NUCLEOTIDE SEQUENCE</scope>
    <source>
        <strain evidence="14">SAG 7.73</strain>
    </source>
</reference>
<dbReference type="InterPro" id="IPR011527">
    <property type="entry name" value="ABC1_TM_dom"/>
</dbReference>
<evidence type="ECO:0000256" key="1">
    <source>
        <dbReference type="ARBA" id="ARBA00004141"/>
    </source>
</evidence>
<feature type="region of interest" description="Disordered" evidence="10">
    <location>
        <begin position="1763"/>
        <end position="1788"/>
    </location>
</feature>
<keyword evidence="6" id="KW-0547">Nucleotide-binding</keyword>
<dbReference type="GO" id="GO:0016887">
    <property type="term" value="F:ATP hydrolysis activity"/>
    <property type="evidence" value="ECO:0007669"/>
    <property type="project" value="InterPro"/>
</dbReference>
<keyword evidence="15" id="KW-1185">Reference proteome</keyword>
<dbReference type="Gene3D" id="3.40.50.300">
    <property type="entry name" value="P-loop containing nucleotide triphosphate hydrolases"/>
    <property type="match status" value="2"/>
</dbReference>
<dbReference type="Pfam" id="PF00664">
    <property type="entry name" value="ABC_membrane"/>
    <property type="match status" value="2"/>
</dbReference>
<dbReference type="InterPro" id="IPR003439">
    <property type="entry name" value="ABC_transporter-like_ATP-bd"/>
</dbReference>
<dbReference type="GO" id="GO:0016020">
    <property type="term" value="C:membrane"/>
    <property type="evidence" value="ECO:0007669"/>
    <property type="project" value="UniProtKB-SubCell"/>
</dbReference>
<feature type="domain" description="ABC transmembrane type-1" evidence="13">
    <location>
        <begin position="114"/>
        <end position="298"/>
    </location>
</feature>
<dbReference type="EMBL" id="JAEHOC010000074">
    <property type="protein sequence ID" value="KAG2423780.1"/>
    <property type="molecule type" value="Genomic_DNA"/>
</dbReference>
<keyword evidence="7" id="KW-0067">ATP-binding</keyword>